<dbReference type="KEGG" id="aey:CDG81_14060"/>
<dbReference type="EMBL" id="CP022752">
    <property type="protein sequence ID" value="ASU79226.1"/>
    <property type="molecule type" value="Genomic_DNA"/>
</dbReference>
<accession>A0A099D403</accession>
<reference evidence="3 4" key="1">
    <citation type="journal article" date="2014" name="PLoS ONE">
        <title>Identification and Characterization of a New Erythromycin Biosynthetic Gene Cluster in Actinopolyspora erythraea YIM90600, a Novel Erythronolide-Producing Halophilic Actinomycete Isolated from Salt Field.</title>
        <authorList>
            <person name="Chen D."/>
            <person name="Feng J."/>
            <person name="Huang L."/>
            <person name="Zhang Q."/>
            <person name="Wu J."/>
            <person name="Zhu X."/>
            <person name="Duan Y."/>
            <person name="Xu Z."/>
        </authorList>
    </citation>
    <scope>NUCLEOTIDE SEQUENCE [LARGE SCALE GENOMIC DNA]</scope>
    <source>
        <strain evidence="3 4">YIM90600</strain>
    </source>
</reference>
<evidence type="ECO:0000256" key="1">
    <source>
        <dbReference type="SAM" id="MobiDB-lite"/>
    </source>
</evidence>
<keyword evidence="4" id="KW-1185">Reference proteome</keyword>
<gene>
    <name evidence="2" type="ORF">CDG81_14060</name>
    <name evidence="3" type="ORF">IL38_15725</name>
</gene>
<dbReference type="EMBL" id="JPMV01000027">
    <property type="protein sequence ID" value="KGI80799.1"/>
    <property type="molecule type" value="Genomic_DNA"/>
</dbReference>
<sequence>MRSGTVTRRSPLPDEQRDRSAARRCVSETLVESPASAVPLTDVVRFTRWSGRSGAVPRLPASCPEHYRGT</sequence>
<evidence type="ECO:0000313" key="3">
    <source>
        <dbReference type="EMBL" id="KGI80799.1"/>
    </source>
</evidence>
<evidence type="ECO:0000313" key="2">
    <source>
        <dbReference type="EMBL" id="ASU79226.1"/>
    </source>
</evidence>
<proteinExistence type="predicted"/>
<reference evidence="2 5" key="2">
    <citation type="submission" date="2017-08" db="EMBL/GenBank/DDBJ databases">
        <title>The complete genome sequence of moderately halophilic actinomycete Actinopolyspora erythraea YIM 90600, the producer of novel erythromycin, novel actinopolysporins A-C and tubercidin.</title>
        <authorList>
            <person name="Yin M."/>
            <person name="Tang S."/>
        </authorList>
    </citation>
    <scope>NUCLEOTIDE SEQUENCE [LARGE SCALE GENOMIC DNA]</scope>
    <source>
        <strain evidence="2 5">YIM 90600</strain>
    </source>
</reference>
<dbReference type="Proteomes" id="UP000029737">
    <property type="component" value="Unassembled WGS sequence"/>
</dbReference>
<dbReference type="HOGENOM" id="CLU_2748592_0_0_11"/>
<evidence type="ECO:0000313" key="5">
    <source>
        <dbReference type="Proteomes" id="UP000215043"/>
    </source>
</evidence>
<evidence type="ECO:0000313" key="4">
    <source>
        <dbReference type="Proteomes" id="UP000029737"/>
    </source>
</evidence>
<feature type="compositionally biased region" description="Basic and acidic residues" evidence="1">
    <location>
        <begin position="11"/>
        <end position="21"/>
    </location>
</feature>
<feature type="region of interest" description="Disordered" evidence="1">
    <location>
        <begin position="1"/>
        <end position="25"/>
    </location>
</feature>
<name>A0A099D403_9ACTN</name>
<dbReference type="Proteomes" id="UP000215043">
    <property type="component" value="Chromosome"/>
</dbReference>
<dbReference type="AlphaFoldDB" id="A0A099D403"/>
<protein>
    <submittedName>
        <fullName evidence="2">Uncharacterized protein</fullName>
    </submittedName>
</protein>
<organism evidence="2 5">
    <name type="scientific">Actinopolyspora erythraea</name>
    <dbReference type="NCBI Taxonomy" id="414996"/>
    <lineage>
        <taxon>Bacteria</taxon>
        <taxon>Bacillati</taxon>
        <taxon>Actinomycetota</taxon>
        <taxon>Actinomycetes</taxon>
        <taxon>Actinopolysporales</taxon>
        <taxon>Actinopolysporaceae</taxon>
        <taxon>Actinopolyspora</taxon>
    </lineage>
</organism>